<dbReference type="Gene3D" id="3.90.550.20">
    <property type="match status" value="1"/>
</dbReference>
<dbReference type="EMBL" id="MN448290">
    <property type="protein sequence ID" value="QFG74718.1"/>
    <property type="molecule type" value="Genomic_DNA"/>
</dbReference>
<dbReference type="InterPro" id="IPR029044">
    <property type="entry name" value="Nucleotide-diphossugar_trans"/>
</dbReference>
<organism evidence="2">
    <name type="scientific">Megaviridae environmental sample</name>
    <dbReference type="NCBI Taxonomy" id="1737588"/>
    <lineage>
        <taxon>Viruses</taxon>
        <taxon>Varidnaviria</taxon>
        <taxon>Bamfordvirae</taxon>
        <taxon>Nucleocytoviricota</taxon>
        <taxon>Megaviricetes</taxon>
        <taxon>Imitervirales</taxon>
        <taxon>Mimiviridae</taxon>
        <taxon>environmental samples</taxon>
    </lineage>
</organism>
<proteinExistence type="predicted"/>
<evidence type="ECO:0000256" key="1">
    <source>
        <dbReference type="ARBA" id="ARBA00022679"/>
    </source>
</evidence>
<dbReference type="InterPro" id="IPR007577">
    <property type="entry name" value="GlycoTrfase_DXD_sugar-bd_CS"/>
</dbReference>
<accession>A0A5J6VLB3</accession>
<dbReference type="GO" id="GO:0000030">
    <property type="term" value="F:mannosyltransferase activity"/>
    <property type="evidence" value="ECO:0007669"/>
    <property type="project" value="TreeGrafter"/>
</dbReference>
<dbReference type="InterPro" id="IPR051706">
    <property type="entry name" value="Glycosyltransferase_domain"/>
</dbReference>
<protein>
    <submittedName>
        <fullName evidence="2">Glycosyltransferase sugar-binding region containing protein</fullName>
    </submittedName>
</protein>
<dbReference type="PANTHER" id="PTHR32385:SF15">
    <property type="entry name" value="INOSITOL PHOSPHOCERAMIDE MANNOSYLTRANSFERASE 1"/>
    <property type="match status" value="1"/>
</dbReference>
<dbReference type="GO" id="GO:0051999">
    <property type="term" value="P:mannosyl-inositol phosphorylceramide biosynthetic process"/>
    <property type="evidence" value="ECO:0007669"/>
    <property type="project" value="TreeGrafter"/>
</dbReference>
<reference evidence="2" key="1">
    <citation type="journal article" date="2019" name="Philos. Trans. R. Soc. Lond., B, Biol. Sci.">
        <title>Targeted metagenomic recovery of four divergent viruses reveals shared and distinctive characteristics of giant viruses of marine eukaryotes.</title>
        <authorList>
            <person name="Needham D.M."/>
            <person name="Poirier C."/>
            <person name="Hehenberger E."/>
            <person name="Jimenez V."/>
            <person name="Swalwell J.E."/>
            <person name="Santoro A.E."/>
            <person name="Worden A.Z."/>
        </authorList>
    </citation>
    <scope>NUCLEOTIDE SEQUENCE</scope>
    <source>
        <strain evidence="2">MPacV-611</strain>
    </source>
</reference>
<keyword evidence="1 2" id="KW-0808">Transferase</keyword>
<dbReference type="PANTHER" id="PTHR32385">
    <property type="entry name" value="MANNOSYL PHOSPHORYLINOSITOL CERAMIDE SYNTHASE"/>
    <property type="match status" value="1"/>
</dbReference>
<dbReference type="SUPFAM" id="SSF53448">
    <property type="entry name" value="Nucleotide-diphospho-sugar transferases"/>
    <property type="match status" value="2"/>
</dbReference>
<name>A0A5J6VLB3_9VIRU</name>
<evidence type="ECO:0000313" key="2">
    <source>
        <dbReference type="EMBL" id="QFG74718.1"/>
    </source>
</evidence>
<sequence length="536" mass="63177">MNAIVVLTRGYNEKNKYNNLLERNKCLERYYNKSISYIIFHEGNITEDHQQYIQLNTIIPLIFIDVSDSFRKEEINVYPPTRGFNLGYRNMCNFWFCEFWNYLTDYNKILRIDEDCLYYSDYNIIFNMLNDNTVLYGKWVKDKDFVTKGLSKFTHQFMKRNNKNIPIFKLFNRTSSGPYTNVIGINLIKARQNMLFSKYIKAVKYSDNIYIYRWGDLPLWGEALTYFFPKNSYQKSKKIKYFHGSHSTGINVSSTKVNKVIIHNKKGNTKLQINQKIPYYIIQTFKTREVPITMWSNLNKWHILNPEYDYLFFDDIDIENYIENFDYSELNLSKAELMKAYKKIKPGAGKADLFRLLIIYDKGGCYFDIDTTPLVPLRTFIKSDDEVVSGIGERGDFHQWGLIYIPKHPFIKKTLELATSNIINENFIDNKKQLEYLSGPPCLDLAIKQALKKDKRYRFKPGKYTVNGISYTLLNGDLFNNNVGFKYKGYKNDLSKMGIKYWTKDKIFNRSSPSISTILKVTILTIIVTLTIIKIL</sequence>
<dbReference type="Pfam" id="PF04488">
    <property type="entry name" value="Gly_transf_sug"/>
    <property type="match status" value="1"/>
</dbReference>
<dbReference type="GO" id="GO:0016020">
    <property type="term" value="C:membrane"/>
    <property type="evidence" value="ECO:0007669"/>
    <property type="project" value="GOC"/>
</dbReference>